<accession>A0ABC8IRR3</accession>
<organism evidence="2 3">
    <name type="scientific">Eruca vesicaria subsp. sativa</name>
    <name type="common">Garden rocket</name>
    <name type="synonym">Eruca sativa</name>
    <dbReference type="NCBI Taxonomy" id="29727"/>
    <lineage>
        <taxon>Eukaryota</taxon>
        <taxon>Viridiplantae</taxon>
        <taxon>Streptophyta</taxon>
        <taxon>Embryophyta</taxon>
        <taxon>Tracheophyta</taxon>
        <taxon>Spermatophyta</taxon>
        <taxon>Magnoliopsida</taxon>
        <taxon>eudicotyledons</taxon>
        <taxon>Gunneridae</taxon>
        <taxon>Pentapetalae</taxon>
        <taxon>rosids</taxon>
        <taxon>malvids</taxon>
        <taxon>Brassicales</taxon>
        <taxon>Brassicaceae</taxon>
        <taxon>Brassiceae</taxon>
        <taxon>Eruca</taxon>
    </lineage>
</organism>
<gene>
    <name evidence="2" type="ORF">ERUC_LOCUS1252</name>
</gene>
<proteinExistence type="predicted"/>
<feature type="region of interest" description="Disordered" evidence="1">
    <location>
        <begin position="243"/>
        <end position="262"/>
    </location>
</feature>
<dbReference type="EMBL" id="CAKOAT010047044">
    <property type="protein sequence ID" value="CAH8289229.1"/>
    <property type="molecule type" value="Genomic_DNA"/>
</dbReference>
<evidence type="ECO:0000313" key="3">
    <source>
        <dbReference type="Proteomes" id="UP001642260"/>
    </source>
</evidence>
<sequence length="317" mass="35082">MKSKGDKKIILSIIRRELLKNQRNQQKKKKAGELRTRKKSLQNLHLKININYTKKDMGYWKSKIVPTMKKLFERSPTNKDVVAEASKTPAFDESKEAINKEVEEKKTELEPKVLEIYEATSAELKALVREPKEDGLTKHSAEVQKFLEALVEIGFPGSKDACELLSTSPGPVTFIFEKVCGFLPVEEKSREVENVEEVAKTEEPSKEDDITTAEKEKETVEEKKEEALPAIVPVVAVVEEKAPAVEEEKKEAVEEEKKPVEEVNKEVVAAAPVAETPSTTVTAAPVVETPSTTVTAAPVVETPAKAPETVAAEPAKV</sequence>
<dbReference type="PANTHER" id="PTHR38522:SF4">
    <property type="entry name" value="GENOME ASSEMBLY, CHROMOSOME: A09"/>
    <property type="match status" value="1"/>
</dbReference>
<dbReference type="Proteomes" id="UP001642260">
    <property type="component" value="Unassembled WGS sequence"/>
</dbReference>
<evidence type="ECO:0000256" key="1">
    <source>
        <dbReference type="SAM" id="MobiDB-lite"/>
    </source>
</evidence>
<dbReference type="InterPro" id="IPR008469">
    <property type="entry name" value="DREPP"/>
</dbReference>
<keyword evidence="3" id="KW-1185">Reference proteome</keyword>
<comment type="caution">
    <text evidence="2">The sequence shown here is derived from an EMBL/GenBank/DDBJ whole genome shotgun (WGS) entry which is preliminary data.</text>
</comment>
<feature type="region of interest" description="Disordered" evidence="1">
    <location>
        <begin position="195"/>
        <end position="225"/>
    </location>
</feature>
<protein>
    <submittedName>
        <fullName evidence="2">Uncharacterized protein</fullName>
    </submittedName>
</protein>
<dbReference type="AlphaFoldDB" id="A0ABC8IRR3"/>
<dbReference type="PANTHER" id="PTHR38522">
    <property type="entry name" value="PLASMA MEMBRANE-ASSOCIATED CATION-BINDING PROTEIN 1"/>
    <property type="match status" value="1"/>
</dbReference>
<evidence type="ECO:0000313" key="2">
    <source>
        <dbReference type="EMBL" id="CAH8289229.1"/>
    </source>
</evidence>
<reference evidence="2 3" key="1">
    <citation type="submission" date="2022-03" db="EMBL/GenBank/DDBJ databases">
        <authorList>
            <person name="Macdonald S."/>
            <person name="Ahmed S."/>
            <person name="Newling K."/>
        </authorList>
    </citation>
    <scope>NUCLEOTIDE SEQUENCE [LARGE SCALE GENOMIC DNA]</scope>
</reference>
<dbReference type="Pfam" id="PF05558">
    <property type="entry name" value="DREPP"/>
    <property type="match status" value="1"/>
</dbReference>
<name>A0ABC8IRR3_ERUVS</name>